<organism evidence="3 4">
    <name type="scientific">Poseidonocella pacifica</name>
    <dbReference type="NCBI Taxonomy" id="871651"/>
    <lineage>
        <taxon>Bacteria</taxon>
        <taxon>Pseudomonadati</taxon>
        <taxon>Pseudomonadota</taxon>
        <taxon>Alphaproteobacteria</taxon>
        <taxon>Rhodobacterales</taxon>
        <taxon>Roseobacteraceae</taxon>
        <taxon>Poseidonocella</taxon>
    </lineage>
</organism>
<evidence type="ECO:0000313" key="4">
    <source>
        <dbReference type="Proteomes" id="UP000198796"/>
    </source>
</evidence>
<evidence type="ECO:0000259" key="2">
    <source>
        <dbReference type="Pfam" id="PF07859"/>
    </source>
</evidence>
<proteinExistence type="predicted"/>
<name>A0A1I0YZQ3_9RHOB</name>
<dbReference type="GO" id="GO:0016787">
    <property type="term" value="F:hydrolase activity"/>
    <property type="evidence" value="ECO:0007669"/>
    <property type="project" value="UniProtKB-KW"/>
</dbReference>
<feature type="domain" description="Alpha/beta hydrolase fold-3" evidence="2">
    <location>
        <begin position="70"/>
        <end position="268"/>
    </location>
</feature>
<dbReference type="AlphaFoldDB" id="A0A1I0YZQ3"/>
<dbReference type="OrthoDB" id="9806180at2"/>
<gene>
    <name evidence="3" type="ORF">SAMN05421688_3483</name>
</gene>
<keyword evidence="1" id="KW-0378">Hydrolase</keyword>
<dbReference type="EMBL" id="FOJU01000009">
    <property type="protein sequence ID" value="SFB18326.1"/>
    <property type="molecule type" value="Genomic_DNA"/>
</dbReference>
<protein>
    <submittedName>
        <fullName evidence="3">Acetyl esterase/lipase</fullName>
    </submittedName>
</protein>
<dbReference type="Proteomes" id="UP000198796">
    <property type="component" value="Unassembled WGS sequence"/>
</dbReference>
<dbReference type="InterPro" id="IPR029058">
    <property type="entry name" value="AB_hydrolase_fold"/>
</dbReference>
<dbReference type="SUPFAM" id="SSF53474">
    <property type="entry name" value="alpha/beta-Hydrolases"/>
    <property type="match status" value="1"/>
</dbReference>
<dbReference type="InterPro" id="IPR050300">
    <property type="entry name" value="GDXG_lipolytic_enzyme"/>
</dbReference>
<dbReference type="Pfam" id="PF07859">
    <property type="entry name" value="Abhydrolase_3"/>
    <property type="match status" value="1"/>
</dbReference>
<dbReference type="PANTHER" id="PTHR48081:SF8">
    <property type="entry name" value="ALPHA_BETA HYDROLASE FOLD-3 DOMAIN-CONTAINING PROTEIN-RELATED"/>
    <property type="match status" value="1"/>
</dbReference>
<dbReference type="Gene3D" id="3.40.50.1820">
    <property type="entry name" value="alpha/beta hydrolase"/>
    <property type="match status" value="1"/>
</dbReference>
<dbReference type="InterPro" id="IPR013094">
    <property type="entry name" value="AB_hydrolase_3"/>
</dbReference>
<accession>A0A1I0YZQ3</accession>
<dbReference type="STRING" id="871651.SAMN05421688_3483"/>
<dbReference type="PANTHER" id="PTHR48081">
    <property type="entry name" value="AB HYDROLASE SUPERFAMILY PROTEIN C4A8.06C"/>
    <property type="match status" value="1"/>
</dbReference>
<keyword evidence="4" id="KW-1185">Reference proteome</keyword>
<sequence>MISRRLRLANLLLRAIGKPSLQRIETPEEAARGMARSSRFFLAPPGLVAYRDRAGFARVQVGRIAPRRALLYFHGGGYVAGGLHSYRAMLGRLSLLTGLHVVMPEYRLAQEAPFPAAYGDAFSAWVYLRHMGYRAEDIVIGGDSAGGGLALSLLAGLCVREEPPRAVFVIGPWTDLAGTGESLQSNAERDPFLPADRVGELVDFYLGGASAEDPRASPLYAEFPKPPPVLLQVGEDEILRDDAVRMAARLGPAATLRLWDGVHHVWHMGDGWFPEARAGLVEIADFVQAAFTEESSASR</sequence>
<evidence type="ECO:0000313" key="3">
    <source>
        <dbReference type="EMBL" id="SFB18326.1"/>
    </source>
</evidence>
<evidence type="ECO:0000256" key="1">
    <source>
        <dbReference type="ARBA" id="ARBA00022801"/>
    </source>
</evidence>
<dbReference type="RefSeq" id="WP_092066989.1">
    <property type="nucleotide sequence ID" value="NZ_FOJU01000009.1"/>
</dbReference>
<reference evidence="3 4" key="1">
    <citation type="submission" date="2016-10" db="EMBL/GenBank/DDBJ databases">
        <authorList>
            <person name="de Groot N.N."/>
        </authorList>
    </citation>
    <scope>NUCLEOTIDE SEQUENCE [LARGE SCALE GENOMIC DNA]</scope>
    <source>
        <strain evidence="3 4">DSM 29316</strain>
    </source>
</reference>